<accession>A0A9P1EBU5</accession>
<dbReference type="Pfam" id="PF13963">
    <property type="entry name" value="Transpos_assoc"/>
    <property type="match status" value="1"/>
</dbReference>
<proteinExistence type="predicted"/>
<dbReference type="InterPro" id="IPR029480">
    <property type="entry name" value="Transpos_assoc"/>
</dbReference>
<dbReference type="EMBL" id="CAMAPE010000031">
    <property type="protein sequence ID" value="CAH9094712.1"/>
    <property type="molecule type" value="Genomic_DNA"/>
</dbReference>
<reference evidence="2" key="1">
    <citation type="submission" date="2022-07" db="EMBL/GenBank/DDBJ databases">
        <authorList>
            <person name="Macas J."/>
            <person name="Novak P."/>
            <person name="Neumann P."/>
        </authorList>
    </citation>
    <scope>NUCLEOTIDE SEQUENCE</scope>
</reference>
<organism evidence="2 3">
    <name type="scientific">Cuscuta europaea</name>
    <name type="common">European dodder</name>
    <dbReference type="NCBI Taxonomy" id="41803"/>
    <lineage>
        <taxon>Eukaryota</taxon>
        <taxon>Viridiplantae</taxon>
        <taxon>Streptophyta</taxon>
        <taxon>Embryophyta</taxon>
        <taxon>Tracheophyta</taxon>
        <taxon>Spermatophyta</taxon>
        <taxon>Magnoliopsida</taxon>
        <taxon>eudicotyledons</taxon>
        <taxon>Gunneridae</taxon>
        <taxon>Pentapetalae</taxon>
        <taxon>asterids</taxon>
        <taxon>lamiids</taxon>
        <taxon>Solanales</taxon>
        <taxon>Convolvulaceae</taxon>
        <taxon>Cuscuteae</taxon>
        <taxon>Cuscuta</taxon>
        <taxon>Cuscuta subgen. Cuscuta</taxon>
    </lineage>
</organism>
<keyword evidence="3" id="KW-1185">Reference proteome</keyword>
<feature type="domain" description="Transposase-associated" evidence="1">
    <location>
        <begin position="6"/>
        <end position="85"/>
    </location>
</feature>
<name>A0A9P1EBU5_CUSEU</name>
<sequence length="108" mass="12787">MYRQNRSWMYEKHGEKRGIRDEFLKGIEQFIKFALEQKNFMDGDKIRCPCTKCKNLKFKDSDDVAWDLYKKGFVDNYYNWTAHGEPFDPSFLPQTVGSSRNVPTEMSG</sequence>
<evidence type="ECO:0000313" key="3">
    <source>
        <dbReference type="Proteomes" id="UP001152484"/>
    </source>
</evidence>
<dbReference type="OrthoDB" id="1750186at2759"/>
<dbReference type="AlphaFoldDB" id="A0A9P1EBU5"/>
<protein>
    <recommendedName>
        <fullName evidence="1">Transposase-associated domain-containing protein</fullName>
    </recommendedName>
</protein>
<evidence type="ECO:0000313" key="2">
    <source>
        <dbReference type="EMBL" id="CAH9094712.1"/>
    </source>
</evidence>
<comment type="caution">
    <text evidence="2">The sequence shown here is derived from an EMBL/GenBank/DDBJ whole genome shotgun (WGS) entry which is preliminary data.</text>
</comment>
<evidence type="ECO:0000259" key="1">
    <source>
        <dbReference type="Pfam" id="PF13963"/>
    </source>
</evidence>
<dbReference type="Proteomes" id="UP001152484">
    <property type="component" value="Unassembled WGS sequence"/>
</dbReference>
<gene>
    <name evidence="2" type="ORF">CEURO_LOCUS12869</name>
</gene>